<dbReference type="InterPro" id="IPR020624">
    <property type="entry name" value="Schiff_base-form_aldolases_CS"/>
</dbReference>
<evidence type="ECO:0000256" key="3">
    <source>
        <dbReference type="PIRNR" id="PIRNR001365"/>
    </source>
</evidence>
<reference evidence="6 7" key="1">
    <citation type="submission" date="2016-07" db="EMBL/GenBank/DDBJ databases">
        <title>Pervasive Adenine N6-methylation of Active Genes in Fungi.</title>
        <authorList>
            <consortium name="DOE Joint Genome Institute"/>
            <person name="Mondo S.J."/>
            <person name="Dannebaum R.O."/>
            <person name="Kuo R.C."/>
            <person name="Labutti K."/>
            <person name="Haridas S."/>
            <person name="Kuo A."/>
            <person name="Salamov A."/>
            <person name="Ahrendt S.R."/>
            <person name="Lipzen A."/>
            <person name="Sullivan W."/>
            <person name="Andreopoulos W.B."/>
            <person name="Clum A."/>
            <person name="Lindquist E."/>
            <person name="Daum C."/>
            <person name="Ramamoorthy G.K."/>
            <person name="Gryganskyi A."/>
            <person name="Culley D."/>
            <person name="Magnuson J.K."/>
            <person name="James T.Y."/>
            <person name="O'Malley M.A."/>
            <person name="Stajich J.E."/>
            <person name="Spatafora J.W."/>
            <person name="Visel A."/>
            <person name="Grigoriev I.V."/>
        </authorList>
    </citation>
    <scope>NUCLEOTIDE SEQUENCE [LARGE SCALE GENOMIC DNA]</scope>
    <source>
        <strain evidence="6 7">12-1054</strain>
    </source>
</reference>
<name>A0A1Y2FT03_PROLT</name>
<dbReference type="Proteomes" id="UP000193685">
    <property type="component" value="Unassembled WGS sequence"/>
</dbReference>
<dbReference type="OMA" id="DMPIMLY"/>
<keyword evidence="2" id="KW-0704">Schiff base</keyword>
<dbReference type="AlphaFoldDB" id="A0A1Y2FT03"/>
<evidence type="ECO:0008006" key="8">
    <source>
        <dbReference type="Google" id="ProtNLM"/>
    </source>
</evidence>
<dbReference type="SUPFAM" id="SSF51569">
    <property type="entry name" value="Aldolase"/>
    <property type="match status" value="1"/>
</dbReference>
<gene>
    <name evidence="6" type="ORF">BCR37DRAFT_396718</name>
</gene>
<feature type="binding site" evidence="5">
    <location>
        <position position="53"/>
    </location>
    <ligand>
        <name>pyruvate</name>
        <dbReference type="ChEBI" id="CHEBI:15361"/>
    </ligand>
</feature>
<dbReference type="InterPro" id="IPR013785">
    <property type="entry name" value="Aldolase_TIM"/>
</dbReference>
<dbReference type="Gene3D" id="3.20.20.70">
    <property type="entry name" value="Aldolase class I"/>
    <property type="match status" value="1"/>
</dbReference>
<evidence type="ECO:0000256" key="2">
    <source>
        <dbReference type="ARBA" id="ARBA00023270"/>
    </source>
</evidence>
<dbReference type="PANTHER" id="PTHR12128:SF66">
    <property type="entry name" value="4-HYDROXY-2-OXOGLUTARATE ALDOLASE, MITOCHONDRIAL"/>
    <property type="match status" value="1"/>
</dbReference>
<evidence type="ECO:0000256" key="1">
    <source>
        <dbReference type="ARBA" id="ARBA00023239"/>
    </source>
</evidence>
<dbReference type="SMART" id="SM01130">
    <property type="entry name" value="DHDPS"/>
    <property type="match status" value="1"/>
</dbReference>
<sequence length="317" mass="33925">MSTSELFTLPGGIYGATPTFFHEDESVDIQTCVEHSIHLAKAGVVGLVLQGSTGEAVSLTRDERRQIIAAARQGLDDAHHQEVVIVAGIGAGCTREAINLARDAAESGAICGISLCPSYFIGQISDNVIVDYYTRLADMSPIPILIYNFPAVTNGLNISAVVLAQLAQVPGIVGCKLTCNSIAKMQYLSPSGGNLQRPFQVFPGSTEFLSAACTAGVAGSITGMANLFPYTVVRLWHLLQTGKDKEEAQRLQILVTNYEYHMMKAFLPGVRATLDILGRHGGHSRAPLPDATKEEVEFYASQMTDIAAEEKRLAALG</sequence>
<dbReference type="PIRSF" id="PIRSF001365">
    <property type="entry name" value="DHDPS"/>
    <property type="match status" value="1"/>
</dbReference>
<comment type="similarity">
    <text evidence="3">Belongs to the DapA family.</text>
</comment>
<dbReference type="CDD" id="cd00408">
    <property type="entry name" value="DHDPS-like"/>
    <property type="match status" value="1"/>
</dbReference>
<dbReference type="GeneID" id="63788315"/>
<accession>A0A1Y2FT03</accession>
<keyword evidence="7" id="KW-1185">Reference proteome</keyword>
<comment type="caution">
    <text evidence="6">The sequence shown here is derived from an EMBL/GenBank/DDBJ whole genome shotgun (WGS) entry which is preliminary data.</text>
</comment>
<dbReference type="OrthoDB" id="191315at2759"/>
<evidence type="ECO:0000256" key="4">
    <source>
        <dbReference type="PIRSR" id="PIRSR001365-1"/>
    </source>
</evidence>
<keyword evidence="1 3" id="KW-0456">Lyase</keyword>
<dbReference type="PRINTS" id="PR00146">
    <property type="entry name" value="DHPICSNTHASE"/>
</dbReference>
<proteinExistence type="inferred from homology"/>
<evidence type="ECO:0000313" key="7">
    <source>
        <dbReference type="Proteomes" id="UP000193685"/>
    </source>
</evidence>
<feature type="active site" description="Schiff-base intermediate with substrate" evidence="4">
    <location>
        <position position="176"/>
    </location>
</feature>
<dbReference type="InterPro" id="IPR002220">
    <property type="entry name" value="DapA-like"/>
</dbReference>
<dbReference type="STRING" id="56484.A0A1Y2FT03"/>
<dbReference type="Pfam" id="PF00701">
    <property type="entry name" value="DHDPS"/>
    <property type="match status" value="1"/>
</dbReference>
<dbReference type="RefSeq" id="XP_040727989.1">
    <property type="nucleotide sequence ID" value="XM_040871716.1"/>
</dbReference>
<protein>
    <recommendedName>
        <fullName evidence="8">Dihydrodipicolinate synthase</fullName>
    </recommendedName>
</protein>
<evidence type="ECO:0000313" key="6">
    <source>
        <dbReference type="EMBL" id="ORY87133.1"/>
    </source>
</evidence>
<dbReference type="PANTHER" id="PTHR12128">
    <property type="entry name" value="DIHYDRODIPICOLINATE SYNTHASE"/>
    <property type="match status" value="1"/>
</dbReference>
<feature type="active site" description="Proton donor/acceptor" evidence="4">
    <location>
        <position position="147"/>
    </location>
</feature>
<dbReference type="PROSITE" id="PS00665">
    <property type="entry name" value="DHDPS_1"/>
    <property type="match status" value="1"/>
</dbReference>
<dbReference type="GO" id="GO:0008840">
    <property type="term" value="F:4-hydroxy-tetrahydrodipicolinate synthase activity"/>
    <property type="evidence" value="ECO:0007669"/>
    <property type="project" value="TreeGrafter"/>
</dbReference>
<evidence type="ECO:0000256" key="5">
    <source>
        <dbReference type="PIRSR" id="PIRSR001365-2"/>
    </source>
</evidence>
<dbReference type="EMBL" id="MCFI01000002">
    <property type="protein sequence ID" value="ORY87133.1"/>
    <property type="molecule type" value="Genomic_DNA"/>
</dbReference>
<organism evidence="6 7">
    <name type="scientific">Protomyces lactucae-debilis</name>
    <dbReference type="NCBI Taxonomy" id="2754530"/>
    <lineage>
        <taxon>Eukaryota</taxon>
        <taxon>Fungi</taxon>
        <taxon>Dikarya</taxon>
        <taxon>Ascomycota</taxon>
        <taxon>Taphrinomycotina</taxon>
        <taxon>Taphrinomycetes</taxon>
        <taxon>Taphrinales</taxon>
        <taxon>Protomycetaceae</taxon>
        <taxon>Protomyces</taxon>
    </lineage>
</organism>
<feature type="binding site" evidence="5">
    <location>
        <position position="221"/>
    </location>
    <ligand>
        <name>pyruvate</name>
        <dbReference type="ChEBI" id="CHEBI:15361"/>
    </ligand>
</feature>